<dbReference type="InterPro" id="IPR029168">
    <property type="entry name" value="REC114L"/>
</dbReference>
<sequence>MLGILSISRFSPYKDLPMEISCLSTAFDAYSITWLHTSKTDQFQRGWSIHPSSFKSPNLPFQDPRQHEVLAIWGSKELPFTEVSDVGYLSLSISRSSGTIFLPRGGSPSHNPRLCFRLLGPLPLGCVGISLLGESKLSLQLAYRHATRASEDLGPFLRLCLLDHSFPAFVEQVEKELCKIAKEKSSNLTRVIVMYDNLSKLESMHNTYIGPAGSSSAEQKESGEGHREKRKQCGRSHENRHRSKVPPEDVLTPPAPEATERQRHV</sequence>
<evidence type="ECO:0000256" key="1">
    <source>
        <dbReference type="SAM" id="MobiDB-lite"/>
    </source>
</evidence>
<reference evidence="2" key="1">
    <citation type="journal article" date="2021" name="Cell">
        <title>Tracing the genetic footprints of vertebrate landing in non-teleost ray-finned fishes.</title>
        <authorList>
            <person name="Bi X."/>
            <person name="Wang K."/>
            <person name="Yang L."/>
            <person name="Pan H."/>
            <person name="Jiang H."/>
            <person name="Wei Q."/>
            <person name="Fang M."/>
            <person name="Yu H."/>
            <person name="Zhu C."/>
            <person name="Cai Y."/>
            <person name="He Y."/>
            <person name="Gan X."/>
            <person name="Zeng H."/>
            <person name="Yu D."/>
            <person name="Zhu Y."/>
            <person name="Jiang H."/>
            <person name="Qiu Q."/>
            <person name="Yang H."/>
            <person name="Zhang Y.E."/>
            <person name="Wang W."/>
            <person name="Zhu M."/>
            <person name="He S."/>
            <person name="Zhang G."/>
        </authorList>
    </citation>
    <scope>NUCLEOTIDE SEQUENCE</scope>
    <source>
        <strain evidence="2">Pddl_001</strain>
    </source>
</reference>
<feature type="non-terminal residue" evidence="2">
    <location>
        <position position="265"/>
    </location>
</feature>
<dbReference type="EMBL" id="JAAWVQ010055997">
    <property type="protein sequence ID" value="MBN3276005.1"/>
    <property type="molecule type" value="Genomic_DNA"/>
</dbReference>
<feature type="region of interest" description="Disordered" evidence="1">
    <location>
        <begin position="209"/>
        <end position="265"/>
    </location>
</feature>
<name>A0ABS2XNW2_POLSP</name>
<evidence type="ECO:0000313" key="3">
    <source>
        <dbReference type="Proteomes" id="UP001166093"/>
    </source>
</evidence>
<dbReference type="PANTHER" id="PTHR34921">
    <property type="entry name" value="MEIOTIC RECOMBINATION PROTEIN REC114"/>
    <property type="match status" value="1"/>
</dbReference>
<evidence type="ECO:0000313" key="2">
    <source>
        <dbReference type="EMBL" id="MBN3276005.1"/>
    </source>
</evidence>
<protein>
    <submittedName>
        <fullName evidence="2">RE114 protein</fullName>
    </submittedName>
</protein>
<comment type="caution">
    <text evidence="2">The sequence shown here is derived from an EMBL/GenBank/DDBJ whole genome shotgun (WGS) entry which is preliminary data.</text>
</comment>
<dbReference type="Proteomes" id="UP001166093">
    <property type="component" value="Unassembled WGS sequence"/>
</dbReference>
<feature type="compositionally biased region" description="Basic and acidic residues" evidence="1">
    <location>
        <begin position="218"/>
        <end position="227"/>
    </location>
</feature>
<proteinExistence type="predicted"/>
<accession>A0ABS2XNW2</accession>
<keyword evidence="3" id="KW-1185">Reference proteome</keyword>
<feature type="non-terminal residue" evidence="2">
    <location>
        <position position="1"/>
    </location>
</feature>
<dbReference type="Pfam" id="PF15165">
    <property type="entry name" value="REC114-like"/>
    <property type="match status" value="1"/>
</dbReference>
<dbReference type="PANTHER" id="PTHR34921:SF1">
    <property type="entry name" value="MEIOTIC RECOMBINATION PROTEIN REC114"/>
    <property type="match status" value="1"/>
</dbReference>
<organism evidence="2 3">
    <name type="scientific">Polyodon spathula</name>
    <name type="common">North American paddlefish</name>
    <name type="synonym">Squalus spathula</name>
    <dbReference type="NCBI Taxonomy" id="7913"/>
    <lineage>
        <taxon>Eukaryota</taxon>
        <taxon>Metazoa</taxon>
        <taxon>Chordata</taxon>
        <taxon>Craniata</taxon>
        <taxon>Vertebrata</taxon>
        <taxon>Euteleostomi</taxon>
        <taxon>Actinopterygii</taxon>
        <taxon>Chondrostei</taxon>
        <taxon>Acipenseriformes</taxon>
        <taxon>Polyodontidae</taxon>
        <taxon>Polyodon</taxon>
    </lineage>
</organism>
<feature type="compositionally biased region" description="Basic residues" evidence="1">
    <location>
        <begin position="228"/>
        <end position="244"/>
    </location>
</feature>
<gene>
    <name evidence="2" type="primary">Rec114</name>
    <name evidence="2" type="ORF">GTO93_0003643</name>
</gene>